<reference evidence="2 3" key="1">
    <citation type="submission" date="2019-07" db="EMBL/GenBank/DDBJ databases">
        <title>Whole genome shotgun sequence of Halobacillus faecis NBRC 103569.</title>
        <authorList>
            <person name="Hosoyama A."/>
            <person name="Uohara A."/>
            <person name="Ohji S."/>
            <person name="Ichikawa N."/>
        </authorList>
    </citation>
    <scope>NUCLEOTIDE SEQUENCE [LARGE SCALE GENOMIC DNA]</scope>
    <source>
        <strain evidence="2 3">NBRC 103569</strain>
    </source>
</reference>
<name>A0A511WWR0_9BACI</name>
<evidence type="ECO:0000313" key="2">
    <source>
        <dbReference type="EMBL" id="GEN54728.1"/>
    </source>
</evidence>
<dbReference type="Pfam" id="PF01261">
    <property type="entry name" value="AP_endonuc_2"/>
    <property type="match status" value="1"/>
</dbReference>
<accession>A0A511WWR0</accession>
<organism evidence="2 3">
    <name type="scientific">Halobacillus faecis</name>
    <dbReference type="NCBI Taxonomy" id="360184"/>
    <lineage>
        <taxon>Bacteria</taxon>
        <taxon>Bacillati</taxon>
        <taxon>Bacillota</taxon>
        <taxon>Bacilli</taxon>
        <taxon>Bacillales</taxon>
        <taxon>Bacillaceae</taxon>
        <taxon>Halobacillus</taxon>
    </lineage>
</organism>
<keyword evidence="3" id="KW-1185">Reference proteome</keyword>
<evidence type="ECO:0000259" key="1">
    <source>
        <dbReference type="Pfam" id="PF01261"/>
    </source>
</evidence>
<dbReference type="SUPFAM" id="SSF51658">
    <property type="entry name" value="Xylose isomerase-like"/>
    <property type="match status" value="1"/>
</dbReference>
<dbReference type="InterPro" id="IPR013022">
    <property type="entry name" value="Xyl_isomerase-like_TIM-brl"/>
</dbReference>
<dbReference type="AlphaFoldDB" id="A0A511WWR0"/>
<gene>
    <name evidence="2" type="ORF">HFA01_29900</name>
</gene>
<keyword evidence="2" id="KW-0413">Isomerase</keyword>
<dbReference type="InterPro" id="IPR050312">
    <property type="entry name" value="IolE/XylAMocC-like"/>
</dbReference>
<sequence>MISGVENEDERKGIHMNTPIPIAVQLYTLRNETATDFAGTLRKVADLGFDAVEFAGFGDMTASEVKRLLDELGLKAASSHVPLEELKNNLPQVIEDQKTIGSEYVVCPYIEERSESDYVHLIEDLKKIGDECRQHGLTLCYHNHDFELDPLPDGRKPLDAILEETDENQVQAEFDIYWLQKAGDQPSAWIDRYQGRTPLIHLKDMTLDEEQYFAELGTGGVDLDTVFVLGEKAGVKYWIVEQDESRRTPLESLEISMNYLKEKFPQLNK</sequence>
<protein>
    <submittedName>
        <fullName evidence="2">Sugar phosphate isomerase</fullName>
    </submittedName>
</protein>
<feature type="domain" description="Xylose isomerase-like TIM barrel" evidence="1">
    <location>
        <begin position="41"/>
        <end position="262"/>
    </location>
</feature>
<comment type="caution">
    <text evidence="2">The sequence shown here is derived from an EMBL/GenBank/DDBJ whole genome shotgun (WGS) entry which is preliminary data.</text>
</comment>
<dbReference type="GO" id="GO:0016853">
    <property type="term" value="F:isomerase activity"/>
    <property type="evidence" value="ECO:0007669"/>
    <property type="project" value="UniProtKB-KW"/>
</dbReference>
<dbReference type="PANTHER" id="PTHR12110">
    <property type="entry name" value="HYDROXYPYRUVATE ISOMERASE"/>
    <property type="match status" value="1"/>
</dbReference>
<dbReference type="Proteomes" id="UP000321886">
    <property type="component" value="Unassembled WGS sequence"/>
</dbReference>
<dbReference type="Gene3D" id="3.20.20.150">
    <property type="entry name" value="Divalent-metal-dependent TIM barrel enzymes"/>
    <property type="match status" value="1"/>
</dbReference>
<dbReference type="InterPro" id="IPR036237">
    <property type="entry name" value="Xyl_isomerase-like_sf"/>
</dbReference>
<dbReference type="PANTHER" id="PTHR12110:SF41">
    <property type="entry name" value="INOSOSE DEHYDRATASE"/>
    <property type="match status" value="1"/>
</dbReference>
<evidence type="ECO:0000313" key="3">
    <source>
        <dbReference type="Proteomes" id="UP000321886"/>
    </source>
</evidence>
<dbReference type="EMBL" id="BJYD01000026">
    <property type="protein sequence ID" value="GEN54728.1"/>
    <property type="molecule type" value="Genomic_DNA"/>
</dbReference>
<proteinExistence type="predicted"/>